<dbReference type="AlphaFoldDB" id="F6QX80"/>
<dbReference type="InParanoid" id="F6QX80"/>
<name>F6QX80_CIOIN</name>
<keyword evidence="1" id="KW-0863">Zinc-finger</keyword>
<reference evidence="4" key="3">
    <citation type="submission" date="2025-08" db="UniProtKB">
        <authorList>
            <consortium name="Ensembl"/>
        </authorList>
    </citation>
    <scope>IDENTIFICATION</scope>
</reference>
<protein>
    <recommendedName>
        <fullName evidence="3">DAGKc domain-containing protein</fullName>
    </recommendedName>
</protein>
<organism evidence="4 5">
    <name type="scientific">Ciona intestinalis</name>
    <name type="common">Transparent sea squirt</name>
    <name type="synonym">Ascidia intestinalis</name>
    <dbReference type="NCBI Taxonomy" id="7719"/>
    <lineage>
        <taxon>Eukaryota</taxon>
        <taxon>Metazoa</taxon>
        <taxon>Chordata</taxon>
        <taxon>Tunicata</taxon>
        <taxon>Ascidiacea</taxon>
        <taxon>Phlebobranchia</taxon>
        <taxon>Cionidae</taxon>
        <taxon>Ciona</taxon>
    </lineage>
</organism>
<dbReference type="GO" id="GO:0016020">
    <property type="term" value="C:membrane"/>
    <property type="evidence" value="ECO:0007669"/>
    <property type="project" value="UniProtKB-SubCell"/>
</dbReference>
<keyword evidence="1" id="KW-0479">Metal-binding</keyword>
<dbReference type="STRING" id="7719.ENSCINP00000018087"/>
<dbReference type="PANTHER" id="PTHR11255:SF54">
    <property type="entry name" value="DIACYLGLYCEROL KINASE THETA"/>
    <property type="match status" value="1"/>
</dbReference>
<dbReference type="GeneTree" id="ENSGT00940000167477"/>
<dbReference type="SUPFAM" id="SSF111331">
    <property type="entry name" value="NAD kinase/diacylglycerol kinase-like"/>
    <property type="match status" value="1"/>
</dbReference>
<dbReference type="PROSITE" id="PS50146">
    <property type="entry name" value="DAGK"/>
    <property type="match status" value="1"/>
</dbReference>
<evidence type="ECO:0000256" key="2">
    <source>
        <dbReference type="SAM" id="MobiDB-lite"/>
    </source>
</evidence>
<keyword evidence="1" id="KW-0862">Zinc</keyword>
<feature type="compositionally biased region" description="Polar residues" evidence="2">
    <location>
        <begin position="75"/>
        <end position="89"/>
    </location>
</feature>
<reference evidence="4" key="4">
    <citation type="submission" date="2025-09" db="UniProtKB">
        <authorList>
            <consortium name="Ensembl"/>
        </authorList>
    </citation>
    <scope>IDENTIFICATION</scope>
</reference>
<reference evidence="5" key="1">
    <citation type="journal article" date="2002" name="Science">
        <title>The draft genome of Ciona intestinalis: insights into chordate and vertebrate origins.</title>
        <authorList>
            <person name="Dehal P."/>
            <person name="Satou Y."/>
            <person name="Campbell R.K."/>
            <person name="Chapman J."/>
            <person name="Degnan B."/>
            <person name="De Tomaso A."/>
            <person name="Davidson B."/>
            <person name="Di Gregorio A."/>
            <person name="Gelpke M."/>
            <person name="Goodstein D.M."/>
            <person name="Harafuji N."/>
            <person name="Hastings K.E."/>
            <person name="Ho I."/>
            <person name="Hotta K."/>
            <person name="Huang W."/>
            <person name="Kawashima T."/>
            <person name="Lemaire P."/>
            <person name="Martinez D."/>
            <person name="Meinertzhagen I.A."/>
            <person name="Necula S."/>
            <person name="Nonaka M."/>
            <person name="Putnam N."/>
            <person name="Rash S."/>
            <person name="Saiga H."/>
            <person name="Satake M."/>
            <person name="Terry A."/>
            <person name="Yamada L."/>
            <person name="Wang H.G."/>
            <person name="Awazu S."/>
            <person name="Azumi K."/>
            <person name="Boore J."/>
            <person name="Branno M."/>
            <person name="Chin-Bow S."/>
            <person name="DeSantis R."/>
            <person name="Doyle S."/>
            <person name="Francino P."/>
            <person name="Keys D.N."/>
            <person name="Haga S."/>
            <person name="Hayashi H."/>
            <person name="Hino K."/>
            <person name="Imai K.S."/>
            <person name="Inaba K."/>
            <person name="Kano S."/>
            <person name="Kobayashi K."/>
            <person name="Kobayashi M."/>
            <person name="Lee B.I."/>
            <person name="Makabe K.W."/>
            <person name="Manohar C."/>
            <person name="Matassi G."/>
            <person name="Medina M."/>
            <person name="Mochizuki Y."/>
            <person name="Mount S."/>
            <person name="Morishita T."/>
            <person name="Miura S."/>
            <person name="Nakayama A."/>
            <person name="Nishizaka S."/>
            <person name="Nomoto H."/>
            <person name="Ohta F."/>
            <person name="Oishi K."/>
            <person name="Rigoutsos I."/>
            <person name="Sano M."/>
            <person name="Sasaki A."/>
            <person name="Sasakura Y."/>
            <person name="Shoguchi E."/>
            <person name="Shin-i T."/>
            <person name="Spagnuolo A."/>
            <person name="Stainier D."/>
            <person name="Suzuki M.M."/>
            <person name="Tassy O."/>
            <person name="Takatori N."/>
            <person name="Tokuoka M."/>
            <person name="Yagi K."/>
            <person name="Yoshizaki F."/>
            <person name="Wada S."/>
            <person name="Zhang C."/>
            <person name="Hyatt P.D."/>
            <person name="Larimer F."/>
            <person name="Detter C."/>
            <person name="Doggett N."/>
            <person name="Glavina T."/>
            <person name="Hawkins T."/>
            <person name="Richardson P."/>
            <person name="Lucas S."/>
            <person name="Kohara Y."/>
            <person name="Levine M."/>
            <person name="Satoh N."/>
            <person name="Rokhsar D.S."/>
        </authorList>
    </citation>
    <scope>NUCLEOTIDE SEQUENCE [LARGE SCALE GENOMIC DNA]</scope>
</reference>
<dbReference type="InterPro" id="IPR037607">
    <property type="entry name" value="DGK"/>
</dbReference>
<dbReference type="PANTHER" id="PTHR11255">
    <property type="entry name" value="DIACYLGLYCEROL KINASE"/>
    <property type="match status" value="1"/>
</dbReference>
<dbReference type="Pfam" id="PF00781">
    <property type="entry name" value="DAGK_cat"/>
    <property type="match status" value="1"/>
</dbReference>
<feature type="compositionally biased region" description="Basic and acidic residues" evidence="2">
    <location>
        <begin position="8"/>
        <end position="37"/>
    </location>
</feature>
<dbReference type="HOGENOM" id="CLU_740890_0_0_1"/>
<dbReference type="GO" id="GO:0007165">
    <property type="term" value="P:signal transduction"/>
    <property type="evidence" value="ECO:0007669"/>
    <property type="project" value="InterPro"/>
</dbReference>
<evidence type="ECO:0000313" key="5">
    <source>
        <dbReference type="Proteomes" id="UP000008144"/>
    </source>
</evidence>
<feature type="domain" description="DAGKc" evidence="3">
    <location>
        <begin position="192"/>
        <end position="329"/>
    </location>
</feature>
<keyword evidence="5" id="KW-1185">Reference proteome</keyword>
<dbReference type="GO" id="GO:0004143">
    <property type="term" value="F:ATP-dependent diacylglycerol kinase activity"/>
    <property type="evidence" value="ECO:0007669"/>
    <property type="project" value="InterPro"/>
</dbReference>
<evidence type="ECO:0000259" key="3">
    <source>
        <dbReference type="PROSITE" id="PS50146"/>
    </source>
</evidence>
<feature type="region of interest" description="Disordered" evidence="2">
    <location>
        <begin position="75"/>
        <end position="94"/>
    </location>
</feature>
<dbReference type="Gene3D" id="3.40.50.10330">
    <property type="entry name" value="Probable inorganic polyphosphate/atp-NAD kinase, domain 1"/>
    <property type="match status" value="1"/>
</dbReference>
<feature type="region of interest" description="Disordered" evidence="2">
    <location>
        <begin position="1"/>
        <end position="38"/>
    </location>
</feature>
<reference evidence="4" key="2">
    <citation type="journal article" date="2008" name="Genome Biol.">
        <title>Improved genome assembly and evidence-based global gene model set for the chordate Ciona intestinalis: new insight into intron and operon populations.</title>
        <authorList>
            <person name="Satou Y."/>
            <person name="Mineta K."/>
            <person name="Ogasawara M."/>
            <person name="Sasakura Y."/>
            <person name="Shoguchi E."/>
            <person name="Ueno K."/>
            <person name="Yamada L."/>
            <person name="Matsumoto J."/>
            <person name="Wasserscheid J."/>
            <person name="Dewar K."/>
            <person name="Wiley G.B."/>
            <person name="Macmil S.L."/>
            <person name="Roe B.A."/>
            <person name="Zeller R.W."/>
            <person name="Hastings K.E."/>
            <person name="Lemaire P."/>
            <person name="Lindquist E."/>
            <person name="Endo T."/>
            <person name="Hotta K."/>
            <person name="Inaba K."/>
        </authorList>
    </citation>
    <scope>NUCLEOTIDE SEQUENCE [LARGE SCALE GENOMIC DNA]</scope>
    <source>
        <strain evidence="4">wild type</strain>
    </source>
</reference>
<dbReference type="InterPro" id="IPR001206">
    <property type="entry name" value="Diacylglycerol_kinase_cat_dom"/>
</dbReference>
<evidence type="ECO:0000256" key="1">
    <source>
        <dbReference type="ARBA" id="ARBA00022771"/>
    </source>
</evidence>
<proteinExistence type="predicted"/>
<dbReference type="GO" id="GO:0003676">
    <property type="term" value="F:nucleic acid binding"/>
    <property type="evidence" value="ECO:0007669"/>
    <property type="project" value="InterPro"/>
</dbReference>
<dbReference type="InterPro" id="IPR016064">
    <property type="entry name" value="NAD/diacylglycerol_kinase_sf"/>
</dbReference>
<dbReference type="InterPro" id="IPR035979">
    <property type="entry name" value="RBD_domain_sf"/>
</dbReference>
<dbReference type="SMART" id="SM00046">
    <property type="entry name" value="DAGKc"/>
    <property type="match status" value="1"/>
</dbReference>
<dbReference type="SUPFAM" id="SSF54928">
    <property type="entry name" value="RNA-binding domain, RBD"/>
    <property type="match status" value="1"/>
</dbReference>
<evidence type="ECO:0000313" key="4">
    <source>
        <dbReference type="Ensembl" id="ENSCINP00000018087.3"/>
    </source>
</evidence>
<accession>F6QX80</accession>
<dbReference type="GO" id="GO:0008270">
    <property type="term" value="F:zinc ion binding"/>
    <property type="evidence" value="ECO:0007669"/>
    <property type="project" value="UniProtKB-KW"/>
</dbReference>
<dbReference type="EMBL" id="EAAA01001994">
    <property type="status" value="NOT_ANNOTATED_CDS"/>
    <property type="molecule type" value="Genomic_DNA"/>
</dbReference>
<dbReference type="Proteomes" id="UP000008144">
    <property type="component" value="Chromosome 4"/>
</dbReference>
<dbReference type="InterPro" id="IPR017438">
    <property type="entry name" value="ATP-NAD_kinase_N"/>
</dbReference>
<dbReference type="Ensembl" id="ENSCINT00000018087.3">
    <property type="protein sequence ID" value="ENSCINP00000018087.3"/>
    <property type="gene ID" value="ENSCING00000008888.3"/>
</dbReference>
<sequence>MQTVAGPHRHEPLRRVSQKENLEVGERLAHSSTKGETENDAYTVDLSSCFNQFLLPMSYVWLPLKEDGFVSLKQQRSDLSTEPQNQSPGNKPWHHKAIRRNMSKGRDLTLHVGGLPVDLPNSAYTDYAAQCTKIDRVTVGPIFPTIGAFFVTFGNGSHASSALKLFSTTRMMGKQATLTMLPYITSPSGISDPLTPLLVFINCKSGGGQGKEVYNELSQFLNKNQIFLIDQAGAAPGFYAFRRLPKFKVLICGGDGTVGWVLSHLELLQRQLQCKAPHIAVLPVGTGNDLARVLGCGSSWNGECAEMLLAQISDSSPVKLDRWNLLFDSIVENNDNNIHPEKAPLLVSDAVNKVKNVNIGTELAHSMTSPINII</sequence>